<dbReference type="Proteomes" id="UP000050562">
    <property type="component" value="Unassembled WGS sequence"/>
</dbReference>
<feature type="domain" description="NAD-dependent epimerase/dehydratase" evidence="2">
    <location>
        <begin position="63"/>
        <end position="300"/>
    </location>
</feature>
<proteinExistence type="predicted"/>
<dbReference type="PANTHER" id="PTHR43245">
    <property type="entry name" value="BIFUNCTIONAL POLYMYXIN RESISTANCE PROTEIN ARNA"/>
    <property type="match status" value="1"/>
</dbReference>
<accession>A0A0N8SJ24</accession>
<evidence type="ECO:0000313" key="3">
    <source>
        <dbReference type="EMBL" id="KPY31200.1"/>
    </source>
</evidence>
<evidence type="ECO:0000259" key="2">
    <source>
        <dbReference type="Pfam" id="PF01370"/>
    </source>
</evidence>
<dbReference type="PANTHER" id="PTHR43245:SF53">
    <property type="entry name" value="EPIMERASE-RELATED"/>
    <property type="match status" value="1"/>
</dbReference>
<dbReference type="Pfam" id="PF01370">
    <property type="entry name" value="Epimerase"/>
    <property type="match status" value="1"/>
</dbReference>
<dbReference type="Gene3D" id="3.40.50.720">
    <property type="entry name" value="NAD(P)-binding Rossmann-like Domain"/>
    <property type="match status" value="1"/>
</dbReference>
<protein>
    <submittedName>
        <fullName evidence="3">NAD-dependent dehydratase</fullName>
    </submittedName>
</protein>
<dbReference type="InterPro" id="IPR050177">
    <property type="entry name" value="Lipid_A_modif_metabolic_enz"/>
</dbReference>
<dbReference type="AlphaFoldDB" id="A0A0N8SJ24"/>
<feature type="region of interest" description="Disordered" evidence="1">
    <location>
        <begin position="1"/>
        <end position="22"/>
    </location>
</feature>
<comment type="caution">
    <text evidence="3">The sequence shown here is derived from an EMBL/GenBank/DDBJ whole genome shotgun (WGS) entry which is preliminary data.</text>
</comment>
<dbReference type="EMBL" id="LJRC01000262">
    <property type="protein sequence ID" value="KPY31200.1"/>
    <property type="molecule type" value="Genomic_DNA"/>
</dbReference>
<organism evidence="3 4">
    <name type="scientific">Pseudomonas syringae pv. primulae</name>
    <dbReference type="NCBI Taxonomy" id="251707"/>
    <lineage>
        <taxon>Bacteria</taxon>
        <taxon>Pseudomonadati</taxon>
        <taxon>Pseudomonadota</taxon>
        <taxon>Gammaproteobacteria</taxon>
        <taxon>Pseudomonadales</taxon>
        <taxon>Pseudomonadaceae</taxon>
        <taxon>Pseudomonas</taxon>
    </lineage>
</organism>
<name>A0A0N8SJ24_9PSED</name>
<gene>
    <name evidence="3" type="ORF">ALO52_100310</name>
</gene>
<dbReference type="Gene3D" id="3.90.25.10">
    <property type="entry name" value="UDP-galactose 4-epimerase, domain 1"/>
    <property type="match status" value="1"/>
</dbReference>
<dbReference type="PATRIC" id="fig|251707.3.peg.3319"/>
<dbReference type="InterPro" id="IPR001509">
    <property type="entry name" value="Epimerase_deHydtase"/>
</dbReference>
<dbReference type="SUPFAM" id="SSF51735">
    <property type="entry name" value="NAD(P)-binding Rossmann-fold domains"/>
    <property type="match status" value="1"/>
</dbReference>
<dbReference type="InterPro" id="IPR036291">
    <property type="entry name" value="NAD(P)-bd_dom_sf"/>
</dbReference>
<reference evidence="3 4" key="1">
    <citation type="submission" date="2015-09" db="EMBL/GenBank/DDBJ databases">
        <title>Genome announcement of multiple Pseudomonas syringae strains.</title>
        <authorList>
            <person name="Thakur S."/>
            <person name="Wang P.W."/>
            <person name="Gong Y."/>
            <person name="Weir B.S."/>
            <person name="Guttman D.S."/>
        </authorList>
    </citation>
    <scope>NUCLEOTIDE SEQUENCE [LARGE SCALE GENOMIC DNA]</scope>
    <source>
        <strain evidence="3 4">ICMP3956</strain>
    </source>
</reference>
<evidence type="ECO:0000313" key="4">
    <source>
        <dbReference type="Proteomes" id="UP000050562"/>
    </source>
</evidence>
<evidence type="ECO:0000256" key="1">
    <source>
        <dbReference type="SAM" id="MobiDB-lite"/>
    </source>
</evidence>
<sequence>MRWPSSRRPRRPTPHVPMRAKSRSMPCWPARKFSIPSASSPAPGAQDCRACWTGITDMSDAPVLITGGAGFIGSHLTDALLARGHAVRILDDLSAGKRSNLPLDNPKVELIVGDVADAALVMRAAQGCQAVVHLAAVASVQASVDDPVRTHQSNFIGTLNVCEAMREAGVKRVIFASSAAVYGNNGEGQAITEDTTKAPLTPYASDKLASEFYLDFYRRQHGLEPVIFRFFNIFGPRQDPSSPYSGVISIFAERIEKGLPITVFGDGEQTRDFFYIGDLVKLLLLGLELDSAIEGAVNVGLNQTTSLNELLAALAQVTGKQPQVSHQAPRSGDIKHSRASNQRLLEHFNIDAPTPLNTGLALLIGR</sequence>